<dbReference type="NCBIfam" id="TIGR02532">
    <property type="entry name" value="IV_pilin_GFxxxE"/>
    <property type="match status" value="1"/>
</dbReference>
<sequence>MKRSAFTMLELVFVIIVVGILAVLAMPDFRSNLLQRAAEQVAAHIRYTQHLAMIDDKFDQTDPTWWEKRWQIRFPHTTVNGTVVYYYEVFSDDNKAGNSNLNEEAVDPLSGQTIGDGVTAVAAIPDSSLVNLTKRFGITSVTGTCVIGGAYRTVAFDYLGRPYLDVYTGIYSNLVPAGGCTIILNHPDGTATITVQEETGFVSISYP</sequence>
<dbReference type="EMBL" id="CP002355">
    <property type="protein sequence ID" value="ADR33334.1"/>
    <property type="molecule type" value="Genomic_DNA"/>
</dbReference>
<evidence type="ECO:0000313" key="2">
    <source>
        <dbReference type="EMBL" id="ADR33334.1"/>
    </source>
</evidence>
<keyword evidence="1" id="KW-0472">Membrane</keyword>
<gene>
    <name evidence="2" type="ordered locus">Sulku_0668</name>
</gene>
<dbReference type="AlphaFoldDB" id="E4U0V8"/>
<dbReference type="KEGG" id="sku:Sulku_0668"/>
<evidence type="ECO:0000313" key="3">
    <source>
        <dbReference type="Proteomes" id="UP000008721"/>
    </source>
</evidence>
<keyword evidence="3" id="KW-1185">Reference proteome</keyword>
<dbReference type="SUPFAM" id="SSF54523">
    <property type="entry name" value="Pili subunits"/>
    <property type="match status" value="1"/>
</dbReference>
<feature type="transmembrane region" description="Helical" evidence="1">
    <location>
        <begin position="6"/>
        <end position="26"/>
    </location>
</feature>
<organism evidence="2 3">
    <name type="scientific">Sulfuricurvum kujiense (strain ATCC BAA-921 / DSM 16994 / JCM 11577 / YK-1)</name>
    <dbReference type="NCBI Taxonomy" id="709032"/>
    <lineage>
        <taxon>Bacteria</taxon>
        <taxon>Pseudomonadati</taxon>
        <taxon>Campylobacterota</taxon>
        <taxon>Epsilonproteobacteria</taxon>
        <taxon>Campylobacterales</taxon>
        <taxon>Sulfurimonadaceae</taxon>
        <taxon>Sulfuricurvum</taxon>
    </lineage>
</organism>
<reference evidence="2 3" key="1">
    <citation type="journal article" date="2012" name="Stand. Genomic Sci.">
        <title>Complete genome sequence of the sulfur compounds oxidizing chemolithoautotroph Sulfuricurvum kujiense type strain (YK-1(T)).</title>
        <authorList>
            <person name="Han C."/>
            <person name="Kotsyurbenko O."/>
            <person name="Chertkov O."/>
            <person name="Held B."/>
            <person name="Lapidus A."/>
            <person name="Nolan M."/>
            <person name="Lucas S."/>
            <person name="Hammon N."/>
            <person name="Deshpande S."/>
            <person name="Cheng J.F."/>
            <person name="Tapia R."/>
            <person name="Goodwin L.A."/>
            <person name="Pitluck S."/>
            <person name="Liolios K."/>
            <person name="Pagani I."/>
            <person name="Ivanova N."/>
            <person name="Mavromatis K."/>
            <person name="Mikhailova N."/>
            <person name="Pati A."/>
            <person name="Chen A."/>
            <person name="Palaniappan K."/>
            <person name="Land M."/>
            <person name="Hauser L."/>
            <person name="Chang Y.J."/>
            <person name="Jeffries C.D."/>
            <person name="Brambilla E.M."/>
            <person name="Rohde M."/>
            <person name="Spring S."/>
            <person name="Sikorski J."/>
            <person name="Goker M."/>
            <person name="Woyke T."/>
            <person name="Bristow J."/>
            <person name="Eisen J.A."/>
            <person name="Markowitz V."/>
            <person name="Hugenholtz P."/>
            <person name="Kyrpides N.C."/>
            <person name="Klenk H.P."/>
            <person name="Detter J.C."/>
        </authorList>
    </citation>
    <scope>NUCLEOTIDE SEQUENCE [LARGE SCALE GENOMIC DNA]</scope>
    <source>
        <strain evidence="3">ATCC BAA-921 / DSM 16994 / JCM 11577 / YK-1</strain>
    </source>
</reference>
<dbReference type="InterPro" id="IPR012902">
    <property type="entry name" value="N_methyl_site"/>
</dbReference>
<dbReference type="Proteomes" id="UP000008721">
    <property type="component" value="Chromosome"/>
</dbReference>
<protein>
    <submittedName>
        <fullName evidence="2">N-terminal methylation</fullName>
    </submittedName>
</protein>
<dbReference type="OrthoDB" id="5363195at2"/>
<keyword evidence="1" id="KW-0812">Transmembrane</keyword>
<proteinExistence type="predicted"/>
<dbReference type="Gene3D" id="3.30.700.10">
    <property type="entry name" value="Glycoprotein, Type 4 Pilin"/>
    <property type="match status" value="1"/>
</dbReference>
<name>E4U0V8_SULKY</name>
<keyword evidence="1" id="KW-1133">Transmembrane helix</keyword>
<dbReference type="eggNOG" id="COG4970">
    <property type="taxonomic scope" value="Bacteria"/>
</dbReference>
<dbReference type="HOGENOM" id="CLU_098556_1_0_7"/>
<accession>E4U0V8</accession>
<dbReference type="STRING" id="709032.Sulku_0668"/>
<dbReference type="InterPro" id="IPR045584">
    <property type="entry name" value="Pilin-like"/>
</dbReference>
<evidence type="ECO:0000256" key="1">
    <source>
        <dbReference type="SAM" id="Phobius"/>
    </source>
</evidence>
<dbReference type="RefSeq" id="WP_013459531.1">
    <property type="nucleotide sequence ID" value="NC_014762.1"/>
</dbReference>